<dbReference type="PANTHER" id="PTHR13696">
    <property type="entry name" value="P-LOOP CONTAINING NUCLEOSIDE TRIPHOSPHATE HYDROLASE"/>
    <property type="match status" value="1"/>
</dbReference>
<dbReference type="InterPro" id="IPR002586">
    <property type="entry name" value="CobQ/CobB/MinD/ParA_Nub-bd_dom"/>
</dbReference>
<feature type="domain" description="CobQ/CobB/MinD/ParA nucleotide binding" evidence="1">
    <location>
        <begin position="152"/>
        <end position="218"/>
    </location>
</feature>
<dbReference type="PANTHER" id="PTHR13696:SF52">
    <property type="entry name" value="PARA FAMILY PROTEIN CT_582"/>
    <property type="match status" value="1"/>
</dbReference>
<dbReference type="Proteomes" id="UP000295781">
    <property type="component" value="Chromosome"/>
</dbReference>
<accession>A0A4P2QD41</accession>
<evidence type="ECO:0000259" key="1">
    <source>
        <dbReference type="Pfam" id="PF01656"/>
    </source>
</evidence>
<dbReference type="NCBIfam" id="NF047398">
    <property type="entry name" value="AAA_KGGVGR"/>
    <property type="match status" value="1"/>
</dbReference>
<dbReference type="AlphaFoldDB" id="A0A4P2QD41"/>
<dbReference type="OrthoDB" id="580767at2"/>
<evidence type="ECO:0000313" key="3">
    <source>
        <dbReference type="Proteomes" id="UP000295781"/>
    </source>
</evidence>
<gene>
    <name evidence="2" type="ORF">SOCEGT47_082630</name>
</gene>
<sequence>MMTFDLVLPTLVRTCEAQPGFSELLHACAVRDLRGRVRLVLAPGARQASADLDGLMGGLQQALQAQLGRYFAAPILTTARHDEAGRLAREVLQASRPWNNASYEDLATGHRMDVAPGRWRLLERRLSKEVWLDRAPPKPPWPLVQGAPPIVTFYSFKGGVGRTTALVSCAWQLAREGRRVAAIDLDLEAPGLGALLGAETDRGVIDAIVDHLATGNVDIDGLVAPAQALGAEDAARVDVLPAGRLGVGYVEKLARLDFAAVGPWETEAMTPVETALRALLRVIKKRLCPDAILLDARAGLHDLAGLSLHGLAHVDVLVSRASEQAHQGFDLTVQALGLRKPAAELRSVVVHSFAPPRSAPALRAEEREWMLQRSYESFDDYVYTAYAEDAPALEDETAAHFPWMISQDPDLERFASISTVKDKLLSEEYQALKRRIDALCRPEEPDGDDEEQE</sequence>
<organism evidence="2 3">
    <name type="scientific">Sorangium cellulosum</name>
    <name type="common">Polyangium cellulosum</name>
    <dbReference type="NCBI Taxonomy" id="56"/>
    <lineage>
        <taxon>Bacteria</taxon>
        <taxon>Pseudomonadati</taxon>
        <taxon>Myxococcota</taxon>
        <taxon>Polyangia</taxon>
        <taxon>Polyangiales</taxon>
        <taxon>Polyangiaceae</taxon>
        <taxon>Sorangium</taxon>
    </lineage>
</organism>
<dbReference type="InterPro" id="IPR027417">
    <property type="entry name" value="P-loop_NTPase"/>
</dbReference>
<reference evidence="2 3" key="1">
    <citation type="submission" date="2015-09" db="EMBL/GenBank/DDBJ databases">
        <title>Sorangium comparison.</title>
        <authorList>
            <person name="Zaburannyi N."/>
            <person name="Bunk B."/>
            <person name="Overmann J."/>
            <person name="Mueller R."/>
        </authorList>
    </citation>
    <scope>NUCLEOTIDE SEQUENCE [LARGE SCALE GENOMIC DNA]</scope>
    <source>
        <strain evidence="2 3">So ceGT47</strain>
    </source>
</reference>
<evidence type="ECO:0000313" key="2">
    <source>
        <dbReference type="EMBL" id="AUX27665.1"/>
    </source>
</evidence>
<protein>
    <recommendedName>
        <fullName evidence="1">CobQ/CobB/MinD/ParA nucleotide binding domain-containing protein</fullName>
    </recommendedName>
</protein>
<name>A0A4P2QD41_SORCE</name>
<proteinExistence type="predicted"/>
<dbReference type="SUPFAM" id="SSF52540">
    <property type="entry name" value="P-loop containing nucleoside triphosphate hydrolases"/>
    <property type="match status" value="1"/>
</dbReference>
<dbReference type="EMBL" id="CP012670">
    <property type="protein sequence ID" value="AUX27665.1"/>
    <property type="molecule type" value="Genomic_DNA"/>
</dbReference>
<dbReference type="RefSeq" id="WP_129356092.1">
    <property type="nucleotide sequence ID" value="NZ_CP012670.1"/>
</dbReference>
<dbReference type="InterPro" id="IPR050678">
    <property type="entry name" value="DNA_Partitioning_ATPase"/>
</dbReference>
<dbReference type="Pfam" id="PF01656">
    <property type="entry name" value="CbiA"/>
    <property type="match status" value="1"/>
</dbReference>
<dbReference type="Gene3D" id="3.40.50.300">
    <property type="entry name" value="P-loop containing nucleotide triphosphate hydrolases"/>
    <property type="match status" value="1"/>
</dbReference>